<dbReference type="GO" id="GO:0005524">
    <property type="term" value="F:ATP binding"/>
    <property type="evidence" value="ECO:0007669"/>
    <property type="project" value="InterPro"/>
</dbReference>
<dbReference type="AlphaFoldDB" id="A0A7J7CJJ8"/>
<dbReference type="PANTHER" id="PTHR48010:SF22">
    <property type="entry name" value="OS09G0376600 PROTEIN"/>
    <property type="match status" value="1"/>
</dbReference>
<organism evidence="2 3">
    <name type="scientific">Tripterygium wilfordii</name>
    <name type="common">Thunder God vine</name>
    <dbReference type="NCBI Taxonomy" id="458696"/>
    <lineage>
        <taxon>Eukaryota</taxon>
        <taxon>Viridiplantae</taxon>
        <taxon>Streptophyta</taxon>
        <taxon>Embryophyta</taxon>
        <taxon>Tracheophyta</taxon>
        <taxon>Spermatophyta</taxon>
        <taxon>Magnoliopsida</taxon>
        <taxon>eudicotyledons</taxon>
        <taxon>Gunneridae</taxon>
        <taxon>Pentapetalae</taxon>
        <taxon>rosids</taxon>
        <taxon>fabids</taxon>
        <taxon>Celastrales</taxon>
        <taxon>Celastraceae</taxon>
        <taxon>Tripterygium</taxon>
    </lineage>
</organism>
<dbReference type="InterPro" id="IPR000719">
    <property type="entry name" value="Prot_kinase_dom"/>
</dbReference>
<sequence>MHEELWEDGIAHGNLKSLNILFNNAMEPQISEYGLMSVDNENHSLQNSFKVDMYNFGLILFELLTGKLVHSNGIDLVKWVHSFVREEWTVAVFDIVMVSEGASEERMVQMFQVALKCINPSAGDRPAINQVLRMLNAIKDEEERSISSES</sequence>
<accession>A0A7J7CJJ8</accession>
<evidence type="ECO:0000313" key="3">
    <source>
        <dbReference type="Proteomes" id="UP000593562"/>
    </source>
</evidence>
<dbReference type="PROSITE" id="PS50011">
    <property type="entry name" value="PROTEIN_KINASE_DOM"/>
    <property type="match status" value="1"/>
</dbReference>
<dbReference type="InterPro" id="IPR050994">
    <property type="entry name" value="At_inactive_RLKs"/>
</dbReference>
<keyword evidence="3" id="KW-1185">Reference proteome</keyword>
<dbReference type="InterPro" id="IPR011009">
    <property type="entry name" value="Kinase-like_dom_sf"/>
</dbReference>
<gene>
    <name evidence="2" type="ORF">HS088_TW16G00626</name>
</gene>
<dbReference type="GO" id="GO:0004672">
    <property type="term" value="F:protein kinase activity"/>
    <property type="evidence" value="ECO:0007669"/>
    <property type="project" value="InterPro"/>
</dbReference>
<keyword evidence="2" id="KW-0808">Transferase</keyword>
<dbReference type="Gene3D" id="1.10.510.10">
    <property type="entry name" value="Transferase(Phosphotransferase) domain 1"/>
    <property type="match status" value="1"/>
</dbReference>
<evidence type="ECO:0000259" key="1">
    <source>
        <dbReference type="PROSITE" id="PS50011"/>
    </source>
</evidence>
<dbReference type="EMBL" id="JAAARO010000016">
    <property type="protein sequence ID" value="KAF5734181.1"/>
    <property type="molecule type" value="Genomic_DNA"/>
</dbReference>
<comment type="caution">
    <text evidence="2">The sequence shown here is derived from an EMBL/GenBank/DDBJ whole genome shotgun (WGS) entry which is preliminary data.</text>
</comment>
<evidence type="ECO:0000313" key="2">
    <source>
        <dbReference type="EMBL" id="KAF5734181.1"/>
    </source>
</evidence>
<name>A0A7J7CJJ8_TRIWF</name>
<proteinExistence type="predicted"/>
<dbReference type="PANTHER" id="PTHR48010">
    <property type="entry name" value="OS05G0588300 PROTEIN"/>
    <property type="match status" value="1"/>
</dbReference>
<dbReference type="InParanoid" id="A0A7J7CJJ8"/>
<dbReference type="Proteomes" id="UP000593562">
    <property type="component" value="Unassembled WGS sequence"/>
</dbReference>
<reference evidence="2 3" key="1">
    <citation type="journal article" date="2020" name="Nat. Commun.">
        <title>Genome of Tripterygium wilfordii and identification of cytochrome P450 involved in triptolide biosynthesis.</title>
        <authorList>
            <person name="Tu L."/>
            <person name="Su P."/>
            <person name="Zhang Z."/>
            <person name="Gao L."/>
            <person name="Wang J."/>
            <person name="Hu T."/>
            <person name="Zhou J."/>
            <person name="Zhang Y."/>
            <person name="Zhao Y."/>
            <person name="Liu Y."/>
            <person name="Song Y."/>
            <person name="Tong Y."/>
            <person name="Lu Y."/>
            <person name="Yang J."/>
            <person name="Xu C."/>
            <person name="Jia M."/>
            <person name="Peters R.J."/>
            <person name="Huang L."/>
            <person name="Gao W."/>
        </authorList>
    </citation>
    <scope>NUCLEOTIDE SEQUENCE [LARGE SCALE GENOMIC DNA]</scope>
    <source>
        <strain evidence="3">cv. XIE 37</strain>
        <tissue evidence="2">Leaf</tissue>
    </source>
</reference>
<dbReference type="SUPFAM" id="SSF56112">
    <property type="entry name" value="Protein kinase-like (PK-like)"/>
    <property type="match status" value="1"/>
</dbReference>
<protein>
    <submittedName>
        <fullName evidence="2">Putative serine-threonine protein kinase plant-type</fullName>
    </submittedName>
</protein>
<feature type="domain" description="Protein kinase" evidence="1">
    <location>
        <begin position="1"/>
        <end position="138"/>
    </location>
</feature>
<keyword evidence="2" id="KW-0418">Kinase</keyword>